<feature type="compositionally biased region" description="Polar residues" evidence="1">
    <location>
        <begin position="17"/>
        <end position="36"/>
    </location>
</feature>
<sequence length="56" mass="6570">MLWKGFELFQKHFGPNRGQQQSNQGPKPGQHVTSGDQKAWREFVEEKRRTATQRSN</sequence>
<protein>
    <submittedName>
        <fullName evidence="2">Uncharacterized protein</fullName>
    </submittedName>
</protein>
<dbReference type="Proteomes" id="UP000451471">
    <property type="component" value="Unassembled WGS sequence"/>
</dbReference>
<dbReference type="AlphaFoldDB" id="A0A6B0GSZ9"/>
<gene>
    <name evidence="2" type="ORF">GQS65_09990</name>
</gene>
<reference evidence="2 3" key="1">
    <citation type="submission" date="2019-12" db="EMBL/GenBank/DDBJ databases">
        <title>Halocatena pleomorpha gen. nov. sp. nov., an extremely halophilic archaeon of family Halobacteriaceae isolated from saltpan soil.</title>
        <authorList>
            <person name="Pal Y."/>
            <person name="Verma A."/>
            <person name="Krishnamurthi S."/>
            <person name="Kumar P."/>
        </authorList>
    </citation>
    <scope>NUCLEOTIDE SEQUENCE [LARGE SCALE GENOMIC DNA]</scope>
    <source>
        <strain evidence="2 3">JCM 16495</strain>
    </source>
</reference>
<name>A0A6B0GSZ9_9EURY</name>
<keyword evidence="3" id="KW-1185">Reference proteome</keyword>
<feature type="region of interest" description="Disordered" evidence="1">
    <location>
        <begin position="1"/>
        <end position="38"/>
    </location>
</feature>
<proteinExistence type="predicted"/>
<organism evidence="2 3">
    <name type="scientific">Halomarina oriensis</name>
    <dbReference type="NCBI Taxonomy" id="671145"/>
    <lineage>
        <taxon>Archaea</taxon>
        <taxon>Methanobacteriati</taxon>
        <taxon>Methanobacteriota</taxon>
        <taxon>Stenosarchaea group</taxon>
        <taxon>Halobacteria</taxon>
        <taxon>Halobacteriales</taxon>
        <taxon>Natronomonadaceae</taxon>
        <taxon>Halomarina</taxon>
    </lineage>
</organism>
<evidence type="ECO:0000313" key="2">
    <source>
        <dbReference type="EMBL" id="MWG34818.1"/>
    </source>
</evidence>
<accession>A0A6B0GSZ9</accession>
<evidence type="ECO:0000313" key="3">
    <source>
        <dbReference type="Proteomes" id="UP000451471"/>
    </source>
</evidence>
<dbReference type="RefSeq" id="WP_158204456.1">
    <property type="nucleotide sequence ID" value="NZ_WSZK01000015.1"/>
</dbReference>
<evidence type="ECO:0000256" key="1">
    <source>
        <dbReference type="SAM" id="MobiDB-lite"/>
    </source>
</evidence>
<comment type="caution">
    <text evidence="2">The sequence shown here is derived from an EMBL/GenBank/DDBJ whole genome shotgun (WGS) entry which is preliminary data.</text>
</comment>
<dbReference type="EMBL" id="WSZK01000015">
    <property type="protein sequence ID" value="MWG34818.1"/>
    <property type="molecule type" value="Genomic_DNA"/>
</dbReference>